<dbReference type="CDD" id="cd00293">
    <property type="entry name" value="USP-like"/>
    <property type="match status" value="1"/>
</dbReference>
<comment type="similarity">
    <text evidence="1 2">Belongs to the universal stress protein A family.</text>
</comment>
<evidence type="ECO:0000313" key="5">
    <source>
        <dbReference type="Proteomes" id="UP001154312"/>
    </source>
</evidence>
<dbReference type="Gene3D" id="3.40.50.620">
    <property type="entry name" value="HUPs"/>
    <property type="match status" value="1"/>
</dbReference>
<evidence type="ECO:0000313" key="4">
    <source>
        <dbReference type="EMBL" id="MDF9409452.1"/>
    </source>
</evidence>
<gene>
    <name evidence="4" type="ORF">L7E55_13990</name>
</gene>
<dbReference type="InterPro" id="IPR006016">
    <property type="entry name" value="UspA"/>
</dbReference>
<organism evidence="4 5">
    <name type="scientific">Pelotomaculum isophthalicicum JI</name>
    <dbReference type="NCBI Taxonomy" id="947010"/>
    <lineage>
        <taxon>Bacteria</taxon>
        <taxon>Bacillati</taxon>
        <taxon>Bacillota</taxon>
        <taxon>Clostridia</taxon>
        <taxon>Eubacteriales</taxon>
        <taxon>Desulfotomaculaceae</taxon>
        <taxon>Pelotomaculum</taxon>
    </lineage>
</organism>
<dbReference type="InterPro" id="IPR006015">
    <property type="entry name" value="Universal_stress_UspA"/>
</dbReference>
<evidence type="ECO:0000256" key="2">
    <source>
        <dbReference type="PIRNR" id="PIRNR006276"/>
    </source>
</evidence>
<dbReference type="SUPFAM" id="SSF52402">
    <property type="entry name" value="Adenine nucleotide alpha hydrolases-like"/>
    <property type="match status" value="1"/>
</dbReference>
<protein>
    <recommendedName>
        <fullName evidence="2">Universal stress protein</fullName>
    </recommendedName>
</protein>
<dbReference type="Proteomes" id="UP001154312">
    <property type="component" value="Unassembled WGS sequence"/>
</dbReference>
<dbReference type="GO" id="GO:0005737">
    <property type="term" value="C:cytoplasm"/>
    <property type="evidence" value="ECO:0007669"/>
    <property type="project" value="UniProtKB-SubCell"/>
</dbReference>
<dbReference type="Pfam" id="PF00582">
    <property type="entry name" value="Usp"/>
    <property type="match status" value="1"/>
</dbReference>
<dbReference type="PANTHER" id="PTHR46268:SF6">
    <property type="entry name" value="UNIVERSAL STRESS PROTEIN UP12"/>
    <property type="match status" value="1"/>
</dbReference>
<dbReference type="RefSeq" id="WP_277444918.1">
    <property type="nucleotide sequence ID" value="NZ_JAKOAV010000031.1"/>
</dbReference>
<dbReference type="InterPro" id="IPR014729">
    <property type="entry name" value="Rossmann-like_a/b/a_fold"/>
</dbReference>
<dbReference type="EMBL" id="JAKOAV010000031">
    <property type="protein sequence ID" value="MDF9409452.1"/>
    <property type="molecule type" value="Genomic_DNA"/>
</dbReference>
<dbReference type="PIRSF" id="PIRSF006276">
    <property type="entry name" value="UspA"/>
    <property type="match status" value="1"/>
</dbReference>
<comment type="subcellular location">
    <subcellularLocation>
        <location evidence="2">Cytoplasm</location>
    </subcellularLocation>
</comment>
<accession>A0A9X4H6N4</accession>
<feature type="domain" description="UspA" evidence="3">
    <location>
        <begin position="1"/>
        <end position="139"/>
    </location>
</feature>
<keyword evidence="2" id="KW-0963">Cytoplasm</keyword>
<dbReference type="AlphaFoldDB" id="A0A9X4H6N4"/>
<evidence type="ECO:0000259" key="3">
    <source>
        <dbReference type="Pfam" id="PF00582"/>
    </source>
</evidence>
<dbReference type="PRINTS" id="PR01438">
    <property type="entry name" value="UNVRSLSTRESS"/>
</dbReference>
<keyword evidence="5" id="KW-1185">Reference proteome</keyword>
<dbReference type="PANTHER" id="PTHR46268">
    <property type="entry name" value="STRESS RESPONSE PROTEIN NHAX"/>
    <property type="match status" value="1"/>
</dbReference>
<proteinExistence type="inferred from homology"/>
<evidence type="ECO:0000256" key="1">
    <source>
        <dbReference type="ARBA" id="ARBA00008791"/>
    </source>
</evidence>
<reference evidence="4" key="1">
    <citation type="submission" date="2022-02" db="EMBL/GenBank/DDBJ databases">
        <authorList>
            <person name="Leng L."/>
        </authorList>
    </citation>
    <scope>NUCLEOTIDE SEQUENCE</scope>
    <source>
        <strain evidence="4">JI</strain>
    </source>
</reference>
<sequence length="140" mass="15421">MFKHIMVAFDNSVYAQKALDKGLALAEASGAFLELITVVQLPDYAETIDEVNEMISDGKKFYQPAHEHAANEAQKRGIKFASNMLHGHIGETLVKYAKDNVVDLILMGSHGRSVVGRLLLGSVSNYVVKHARCPVLIVRE</sequence>
<comment type="caution">
    <text evidence="4">The sequence shown here is derived from an EMBL/GenBank/DDBJ whole genome shotgun (WGS) entry which is preliminary data.</text>
</comment>
<name>A0A9X4H6N4_9FIRM</name>